<comment type="similarity">
    <text evidence="2 18">Belongs to the cation transport ATPase (P-type) (TC 3.A.3) family. Type IV subfamily.</text>
</comment>
<evidence type="ECO:0000256" key="9">
    <source>
        <dbReference type="ARBA" id="ARBA00022842"/>
    </source>
</evidence>
<dbReference type="NCBIfam" id="TIGR01652">
    <property type="entry name" value="ATPase-Plipid"/>
    <property type="match status" value="1"/>
</dbReference>
<feature type="binding site" evidence="17">
    <location>
        <position position="1053"/>
    </location>
    <ligand>
        <name>Mg(2+)</name>
        <dbReference type="ChEBI" id="CHEBI:18420"/>
    </ligand>
</feature>
<feature type="binding site" evidence="16">
    <location>
        <position position="914"/>
    </location>
    <ligand>
        <name>ATP</name>
        <dbReference type="ChEBI" id="CHEBI:30616"/>
    </ligand>
</feature>
<feature type="transmembrane region" description="Helical" evidence="18">
    <location>
        <begin position="1134"/>
        <end position="1159"/>
    </location>
</feature>
<evidence type="ECO:0000313" key="23">
    <source>
        <dbReference type="EMBL" id="KIY70204.1"/>
    </source>
</evidence>
<dbReference type="SUPFAM" id="SSF81653">
    <property type="entry name" value="Calcium ATPase, transduction domain A"/>
    <property type="match status" value="1"/>
</dbReference>
<feature type="binding site" evidence="16">
    <location>
        <position position="605"/>
    </location>
    <ligand>
        <name>ATP</name>
        <dbReference type="ChEBI" id="CHEBI:30616"/>
    </ligand>
</feature>
<feature type="binding site" evidence="16">
    <location>
        <position position="1052"/>
    </location>
    <ligand>
        <name>ATP</name>
        <dbReference type="ChEBI" id="CHEBI:30616"/>
    </ligand>
</feature>
<feature type="region of interest" description="Disordered" evidence="19">
    <location>
        <begin position="1348"/>
        <end position="1448"/>
    </location>
</feature>
<dbReference type="GO" id="GO:0016887">
    <property type="term" value="F:ATP hydrolysis activity"/>
    <property type="evidence" value="ECO:0007669"/>
    <property type="project" value="InterPro"/>
</dbReference>
<dbReference type="GO" id="GO:0005524">
    <property type="term" value="F:ATP binding"/>
    <property type="evidence" value="ECO:0007669"/>
    <property type="project" value="UniProtKB-UniRule"/>
</dbReference>
<keyword evidence="8 16" id="KW-0067">ATP-binding</keyword>
<evidence type="ECO:0000256" key="8">
    <source>
        <dbReference type="ARBA" id="ARBA00022840"/>
    </source>
</evidence>
<keyword evidence="3" id="KW-0813">Transport</keyword>
<feature type="compositionally biased region" description="Basic residues" evidence="19">
    <location>
        <begin position="44"/>
        <end position="54"/>
    </location>
</feature>
<dbReference type="InterPro" id="IPR006539">
    <property type="entry name" value="P-type_ATPase_IV"/>
</dbReference>
<sequence length="1577" mass="175367">MAAGRPSSPYYDQDDGIDEDLRLRTVRTAASAIAESVRHEQRMDKKKKRRFFQRRKSDASKKSTADGAATGEIPGERRNVYVNYPLAADELDANGEVLARYQRNKVRTTKYTVLTFIPKNLYEQFRRVANIFFLTLVILQLFPVFGAATGAVAALPLAFILTVTAIKDAVEDYRRSLLDEEVNTSATTKLGTWRNVNQPKDNRTWLERLFGLNQPGKVTKGIRRLREKETNSARIMLAKSGGDGAAMNPDFSATSFDLDAYRDPHNVRRLEEAQSMDSHSYPPSMTTNQSSRTLLPDAMSPMSLKSHNTQHSNGVVDYRRHAGGSSRWERTLWKKLEVGDIVLLRDDDQVPADIVVLSTSDPEGMCYLETKNLDGETNLKPRKSVKATSNMTSEDDIERSAFYLDSEPPHQNLYLYHGVLRYKDPQSGERRQEPVTINELLLRGCSLRNTQWVIGLVVFTGADTKIMLNGGATPSKRSKIEKETNFNVIVNFVILIVMCVIGAVFNGVEAGEAGTSREVFEAGADATDSVVLNSIITFVSCLLAFQNIVPISLYISIEIVKTIQAYFISQDIDMYYEPFDTACVPKTWNISDDLGQIEYVFSDKTGTLTQNVMELQRVSIAGVPYGEGVTEAMKGAATRVGNVDSMAPEELKEKLDGMKDAMVACMERSFKNRWMQVPKLTLISPKLAQDLTNRESEQRTNVVAFFRALALCHSVLADKTEDGRVEYKAESPDEAALVAAARDVGFPFVKKGKDGCDIEIMGGREHWALLKVLEFNSTRKRMSTIYRAPDGKIILYCKGADSVIYERLGKDQDMTLRDDTARDMETFANAGLRTLCIAYKWLTEEEYFTWAREYDAATNAIENRDEEVDKATELIEKNLKILGATALEDKLQEGVPDAIETLHQAGIKLWILTGDKLQTAIEIGYSCNLLKSDMDVMIISAESAESARSQIEAALNKIASMLGPPQWKTGKGPDPKTRGFFPGAKASFAVVIDGDTLRYALGDDLKSLFLSLGTQCETVVCCRVSPAQKALTVKLVKEGVNAMTLSIGDGANDVAMIQEANIGCGLFGLEGSQAAMSADYAFGQFRFLTKLLLVHGRWSYTRVADMHSNFFYKNVIWTFGLFWFLPFSNFDATYLYQYTFILLYNLVFTSLPVIVLGAFDQDINAQASLAFPQLYVRGIRGLEYTRSRFWLYILDGLYQSAVVFFMPWTLWSIAGISVSWNGKTLDSLADFGTTVAVAAIMAANCFVGMNTRYWTVMTWIVVFGSTIVMLLWIVVYSFFFSSDFIDEFIILYGTVQFWAAVIFSAVVALTPRFFCKFVSAAYAPLDKEIVREMWVMGDLKDQLGISHRRDRKKAAQHVRSNGSGHEASPMFNHGRNTSEMSLAPGGPVYEPVLTSTPPTTGRPGPSDGDYQHYHDPPSPLSGGYSYEPKDPYASSYSQGLAPPSRDDLAPSAMSYYSATDLPPASPMADTQYRYADGSIGGRQPPAQYFEMDVRSPEPQSPYQAPYQAPYQPPSPRTPSSPLHVQAGMGMPPSSWHAQEATDASYATALDGQEYLSATPQDVAKRESTQSWRGGVAL</sequence>
<keyword evidence="9 17" id="KW-0460">Magnesium</keyword>
<evidence type="ECO:0000256" key="6">
    <source>
        <dbReference type="ARBA" id="ARBA00022723"/>
    </source>
</evidence>
<dbReference type="InterPro" id="IPR032630">
    <property type="entry name" value="P_typ_ATPase_c"/>
</dbReference>
<feature type="transmembrane region" description="Helical" evidence="18">
    <location>
        <begin position="486"/>
        <end position="505"/>
    </location>
</feature>
<feature type="transmembrane region" description="Helical" evidence="18">
    <location>
        <begin position="535"/>
        <end position="557"/>
    </location>
</feature>
<dbReference type="GO" id="GO:0140326">
    <property type="term" value="F:ATPase-coupled intramembrane lipid transporter activity"/>
    <property type="evidence" value="ECO:0007669"/>
    <property type="project" value="UniProtKB-EC"/>
</dbReference>
<feature type="binding site" evidence="16">
    <location>
        <position position="603"/>
    </location>
    <ligand>
        <name>ATP</name>
        <dbReference type="ChEBI" id="CHEBI:30616"/>
    </ligand>
</feature>
<dbReference type="FunFam" id="3.40.1110.10:FF:000087">
    <property type="entry name" value="Phospholipid-transporting ATPase"/>
    <property type="match status" value="1"/>
</dbReference>
<dbReference type="PROSITE" id="PS00154">
    <property type="entry name" value="ATPASE_E1_E2"/>
    <property type="match status" value="1"/>
</dbReference>
<dbReference type="InterPro" id="IPR001757">
    <property type="entry name" value="P_typ_ATPase"/>
</dbReference>
<dbReference type="EMBL" id="KN880471">
    <property type="protein sequence ID" value="KIY70204.1"/>
    <property type="molecule type" value="Genomic_DNA"/>
</dbReference>
<feature type="region of interest" description="Disordered" evidence="19">
    <location>
        <begin position="34"/>
        <end position="72"/>
    </location>
</feature>
<dbReference type="SFLD" id="SFLDF00027">
    <property type="entry name" value="p-type_atpase"/>
    <property type="match status" value="1"/>
</dbReference>
<feature type="transmembrane region" description="Helical" evidence="18">
    <location>
        <begin position="1256"/>
        <end position="1277"/>
    </location>
</feature>
<dbReference type="CDD" id="cd02073">
    <property type="entry name" value="P-type_ATPase_APLT_Dnf-like"/>
    <property type="match status" value="1"/>
</dbReference>
<dbReference type="InterPro" id="IPR032631">
    <property type="entry name" value="P-type_ATPase_N"/>
</dbReference>
<feature type="domain" description="P-type ATPase N-terminal" evidence="21">
    <location>
        <begin position="99"/>
        <end position="147"/>
    </location>
</feature>
<feature type="binding site" evidence="16">
    <location>
        <position position="1029"/>
    </location>
    <ligand>
        <name>ATP</name>
        <dbReference type="ChEBI" id="CHEBI:30616"/>
    </ligand>
</feature>
<feature type="binding site" evidence="16">
    <location>
        <position position="913"/>
    </location>
    <ligand>
        <name>ATP</name>
        <dbReference type="ChEBI" id="CHEBI:30616"/>
    </ligand>
</feature>
<dbReference type="OrthoDB" id="377733at2759"/>
<feature type="binding site" evidence="16">
    <location>
        <position position="1023"/>
    </location>
    <ligand>
        <name>ATP</name>
        <dbReference type="ChEBI" id="CHEBI:30616"/>
    </ligand>
</feature>
<feature type="region of interest" description="Disordered" evidence="19">
    <location>
        <begin position="1460"/>
        <end position="1544"/>
    </location>
</feature>
<dbReference type="InterPro" id="IPR023299">
    <property type="entry name" value="ATPase_P-typ_cyto_dom_N"/>
</dbReference>
<evidence type="ECO:0000256" key="17">
    <source>
        <dbReference type="PIRSR" id="PIRSR606539-3"/>
    </source>
</evidence>
<evidence type="ECO:0000259" key="22">
    <source>
        <dbReference type="Pfam" id="PF16212"/>
    </source>
</evidence>
<feature type="binding site" evidence="17">
    <location>
        <position position="605"/>
    </location>
    <ligand>
        <name>Mg(2+)</name>
        <dbReference type="ChEBI" id="CHEBI:18420"/>
    </ligand>
</feature>
<evidence type="ECO:0000256" key="2">
    <source>
        <dbReference type="ARBA" id="ARBA00008109"/>
    </source>
</evidence>
<organism evidence="23 24">
    <name type="scientific">Cylindrobasidium torrendii FP15055 ss-10</name>
    <dbReference type="NCBI Taxonomy" id="1314674"/>
    <lineage>
        <taxon>Eukaryota</taxon>
        <taxon>Fungi</taxon>
        <taxon>Dikarya</taxon>
        <taxon>Basidiomycota</taxon>
        <taxon>Agaricomycotina</taxon>
        <taxon>Agaricomycetes</taxon>
        <taxon>Agaricomycetidae</taxon>
        <taxon>Agaricales</taxon>
        <taxon>Marasmiineae</taxon>
        <taxon>Physalacriaceae</taxon>
        <taxon>Cylindrobasidium</taxon>
    </lineage>
</organism>
<evidence type="ECO:0000256" key="12">
    <source>
        <dbReference type="ARBA" id="ARBA00023136"/>
    </source>
</evidence>
<gene>
    <name evidence="23" type="ORF">CYLTODRAFT_392336</name>
</gene>
<dbReference type="Gene3D" id="3.40.50.1000">
    <property type="entry name" value="HAD superfamily/HAD-like"/>
    <property type="match status" value="1"/>
</dbReference>
<accession>A0A0D7BJE3</accession>
<dbReference type="Gene3D" id="2.70.150.10">
    <property type="entry name" value="Calcium-transporting ATPase, cytoplasmic transduction domain A"/>
    <property type="match status" value="1"/>
</dbReference>
<dbReference type="SFLD" id="SFLDG00002">
    <property type="entry name" value="C1.7:_P-type_atpase_like"/>
    <property type="match status" value="1"/>
</dbReference>
<feature type="binding site" evidence="16">
    <location>
        <position position="734"/>
    </location>
    <ligand>
        <name>ATP</name>
        <dbReference type="ChEBI" id="CHEBI:30616"/>
    </ligand>
</feature>
<evidence type="ECO:0000256" key="15">
    <source>
        <dbReference type="PIRSR" id="PIRSR606539-1"/>
    </source>
</evidence>
<dbReference type="NCBIfam" id="TIGR01494">
    <property type="entry name" value="ATPase_P-type"/>
    <property type="match status" value="1"/>
</dbReference>
<reference evidence="23 24" key="1">
    <citation type="journal article" date="2015" name="Fungal Genet. Biol.">
        <title>Evolution of novel wood decay mechanisms in Agaricales revealed by the genome sequences of Fistulina hepatica and Cylindrobasidium torrendii.</title>
        <authorList>
            <person name="Floudas D."/>
            <person name="Held B.W."/>
            <person name="Riley R."/>
            <person name="Nagy L.G."/>
            <person name="Koehler G."/>
            <person name="Ransdell A.S."/>
            <person name="Younus H."/>
            <person name="Chow J."/>
            <person name="Chiniquy J."/>
            <person name="Lipzen A."/>
            <person name="Tritt A."/>
            <person name="Sun H."/>
            <person name="Haridas S."/>
            <person name="LaButti K."/>
            <person name="Ohm R.A."/>
            <person name="Kues U."/>
            <person name="Blanchette R.A."/>
            <person name="Grigoriev I.V."/>
            <person name="Minto R.E."/>
            <person name="Hibbett D.S."/>
        </authorList>
    </citation>
    <scope>NUCLEOTIDE SEQUENCE [LARGE SCALE GENOMIC DNA]</scope>
    <source>
        <strain evidence="23 24">FP15055 ss-10</strain>
    </source>
</reference>
<feature type="transmembrane region" description="Helical" evidence="18">
    <location>
        <begin position="1231"/>
        <end position="1249"/>
    </location>
</feature>
<feature type="binding site" evidence="16">
    <location>
        <position position="833"/>
    </location>
    <ligand>
        <name>ATP</name>
        <dbReference type="ChEBI" id="CHEBI:30616"/>
    </ligand>
</feature>
<dbReference type="Pfam" id="PF00122">
    <property type="entry name" value="E1-E2_ATPase"/>
    <property type="match status" value="1"/>
</dbReference>
<evidence type="ECO:0000256" key="18">
    <source>
        <dbReference type="RuleBase" id="RU362033"/>
    </source>
</evidence>
<feature type="transmembrane region" description="Helical" evidence="18">
    <location>
        <begin position="1110"/>
        <end position="1128"/>
    </location>
</feature>
<feature type="binding site" evidence="16">
    <location>
        <position position="604"/>
    </location>
    <ligand>
        <name>ATP</name>
        <dbReference type="ChEBI" id="CHEBI:30616"/>
    </ligand>
</feature>
<dbReference type="Gene3D" id="3.40.1110.10">
    <property type="entry name" value="Calcium-transporting ATPase, cytoplasmic domain N"/>
    <property type="match status" value="1"/>
</dbReference>
<dbReference type="PANTHER" id="PTHR24092">
    <property type="entry name" value="PROBABLE PHOSPHOLIPID-TRANSPORTING ATPASE"/>
    <property type="match status" value="1"/>
</dbReference>
<feature type="domain" description="P-type ATPase A" evidence="20">
    <location>
        <begin position="327"/>
        <end position="377"/>
    </location>
</feature>
<feature type="binding site" evidence="16">
    <location>
        <position position="1053"/>
    </location>
    <ligand>
        <name>ATP</name>
        <dbReference type="ChEBI" id="CHEBI:30616"/>
    </ligand>
</feature>
<keyword evidence="7 16" id="KW-0547">Nucleotide-binding</keyword>
<dbReference type="PRINTS" id="PR00119">
    <property type="entry name" value="CATATPASE"/>
</dbReference>
<dbReference type="SUPFAM" id="SSF81665">
    <property type="entry name" value="Calcium ATPase, transmembrane domain M"/>
    <property type="match status" value="1"/>
</dbReference>
<evidence type="ECO:0000256" key="13">
    <source>
        <dbReference type="ARBA" id="ARBA00034036"/>
    </source>
</evidence>
<keyword evidence="12 18" id="KW-0472">Membrane</keyword>
<evidence type="ECO:0000256" key="16">
    <source>
        <dbReference type="PIRSR" id="PIRSR606539-2"/>
    </source>
</evidence>
<dbReference type="InterPro" id="IPR059000">
    <property type="entry name" value="ATPase_P-type_domA"/>
</dbReference>
<feature type="domain" description="P-type ATPase C-terminal" evidence="22">
    <location>
        <begin position="1075"/>
        <end position="1324"/>
    </location>
</feature>
<dbReference type="SFLD" id="SFLDS00003">
    <property type="entry name" value="Haloacid_Dehalogenase"/>
    <property type="match status" value="1"/>
</dbReference>
<feature type="binding site" evidence="17">
    <location>
        <position position="603"/>
    </location>
    <ligand>
        <name>Mg(2+)</name>
        <dbReference type="ChEBI" id="CHEBI:18420"/>
    </ligand>
</feature>
<protein>
    <recommendedName>
        <fullName evidence="18">Phospholipid-transporting ATPase</fullName>
        <ecNumber evidence="18">7.6.2.1</ecNumber>
    </recommendedName>
</protein>
<evidence type="ECO:0000256" key="4">
    <source>
        <dbReference type="ARBA" id="ARBA00022553"/>
    </source>
</evidence>
<dbReference type="EC" id="7.6.2.1" evidence="18"/>
<dbReference type="Pfam" id="PF13246">
    <property type="entry name" value="Cation_ATPase"/>
    <property type="match status" value="1"/>
</dbReference>
<feature type="transmembrane region" description="Helical" evidence="18">
    <location>
        <begin position="151"/>
        <end position="170"/>
    </location>
</feature>
<keyword evidence="4" id="KW-0597">Phosphoprotein</keyword>
<feature type="transmembrane region" description="Helical" evidence="18">
    <location>
        <begin position="1189"/>
        <end position="1211"/>
    </location>
</feature>
<dbReference type="InterPro" id="IPR023298">
    <property type="entry name" value="ATPase_P-typ_TM_dom_sf"/>
</dbReference>
<comment type="subcellular location">
    <subcellularLocation>
        <location evidence="1">Endomembrane system</location>
        <topology evidence="1">Multi-pass membrane protein</topology>
    </subcellularLocation>
    <subcellularLocation>
        <location evidence="18">Membrane</location>
        <topology evidence="18">Multi-pass membrane protein</topology>
    </subcellularLocation>
</comment>
<feature type="binding site" evidence="16">
    <location>
        <position position="798"/>
    </location>
    <ligand>
        <name>ATP</name>
        <dbReference type="ChEBI" id="CHEBI:30616"/>
    </ligand>
</feature>
<evidence type="ECO:0000256" key="3">
    <source>
        <dbReference type="ARBA" id="ARBA00022448"/>
    </source>
</evidence>
<keyword evidence="11 18" id="KW-1133">Transmembrane helix</keyword>
<evidence type="ECO:0000256" key="14">
    <source>
        <dbReference type="ARBA" id="ARBA00049128"/>
    </source>
</evidence>
<evidence type="ECO:0000256" key="10">
    <source>
        <dbReference type="ARBA" id="ARBA00022967"/>
    </source>
</evidence>
<feature type="compositionally biased region" description="Low complexity" evidence="19">
    <location>
        <begin position="1496"/>
        <end position="1509"/>
    </location>
</feature>
<dbReference type="InterPro" id="IPR036412">
    <property type="entry name" value="HAD-like_sf"/>
</dbReference>
<evidence type="ECO:0000259" key="20">
    <source>
        <dbReference type="Pfam" id="PF00122"/>
    </source>
</evidence>
<feature type="compositionally biased region" description="Low complexity" evidence="19">
    <location>
        <begin position="1394"/>
        <end position="1406"/>
    </location>
</feature>
<dbReference type="Pfam" id="PF16209">
    <property type="entry name" value="PhoLip_ATPase_N"/>
    <property type="match status" value="1"/>
</dbReference>
<dbReference type="SUPFAM" id="SSF81660">
    <property type="entry name" value="Metal cation-transporting ATPase, ATP-binding domain N"/>
    <property type="match status" value="1"/>
</dbReference>
<feature type="active site" description="4-aspartylphosphate intermediate" evidence="15">
    <location>
        <position position="603"/>
    </location>
</feature>
<dbReference type="InterPro" id="IPR008250">
    <property type="entry name" value="ATPase_P-typ_transduc_dom_A_sf"/>
</dbReference>
<keyword evidence="5 18" id="KW-0812">Transmembrane</keyword>
<evidence type="ECO:0000313" key="24">
    <source>
        <dbReference type="Proteomes" id="UP000054007"/>
    </source>
</evidence>
<dbReference type="GO" id="GO:0045332">
    <property type="term" value="P:phospholipid translocation"/>
    <property type="evidence" value="ECO:0007669"/>
    <property type="project" value="TreeGrafter"/>
</dbReference>
<evidence type="ECO:0000256" key="11">
    <source>
        <dbReference type="ARBA" id="ARBA00022989"/>
    </source>
</evidence>
<dbReference type="Pfam" id="PF16212">
    <property type="entry name" value="PhoLip_ATPase_C"/>
    <property type="match status" value="1"/>
</dbReference>
<keyword evidence="10 18" id="KW-1278">Translocase</keyword>
<feature type="binding site" evidence="17">
    <location>
        <position position="1049"/>
    </location>
    <ligand>
        <name>Mg(2+)</name>
        <dbReference type="ChEBI" id="CHEBI:18420"/>
    </ligand>
</feature>
<evidence type="ECO:0000259" key="21">
    <source>
        <dbReference type="Pfam" id="PF16209"/>
    </source>
</evidence>
<feature type="binding site" evidence="16">
    <location>
        <position position="775"/>
    </location>
    <ligand>
        <name>ATP</name>
        <dbReference type="ChEBI" id="CHEBI:30616"/>
    </ligand>
</feature>
<feature type="compositionally biased region" description="Basic and acidic residues" evidence="19">
    <location>
        <begin position="55"/>
        <end position="64"/>
    </location>
</feature>
<dbReference type="Proteomes" id="UP000054007">
    <property type="component" value="Unassembled WGS sequence"/>
</dbReference>
<comment type="cofactor">
    <cofactor evidence="17">
        <name>Mg(2+)</name>
        <dbReference type="ChEBI" id="CHEBI:18420"/>
    </cofactor>
</comment>
<dbReference type="InterPro" id="IPR044492">
    <property type="entry name" value="P_typ_ATPase_HD_dom"/>
</dbReference>
<comment type="catalytic activity">
    <reaction evidence="14">
        <text>a 1,2-diacyl-sn-glycero-3-phosphoethanolamine(out) + ATP + H2O = a 1,2-diacyl-sn-glycero-3-phosphoethanolamine(in) + ADP + phosphate + H(+)</text>
        <dbReference type="Rhea" id="RHEA:66132"/>
        <dbReference type="ChEBI" id="CHEBI:15377"/>
        <dbReference type="ChEBI" id="CHEBI:15378"/>
        <dbReference type="ChEBI" id="CHEBI:30616"/>
        <dbReference type="ChEBI" id="CHEBI:43474"/>
        <dbReference type="ChEBI" id="CHEBI:64612"/>
        <dbReference type="ChEBI" id="CHEBI:456216"/>
    </reaction>
    <physiologicalReaction direction="left-to-right" evidence="14">
        <dbReference type="Rhea" id="RHEA:66133"/>
    </physiologicalReaction>
</comment>
<keyword evidence="24" id="KW-1185">Reference proteome</keyword>
<feature type="binding site" evidence="16">
    <location>
        <position position="915"/>
    </location>
    <ligand>
        <name>ATP</name>
        <dbReference type="ChEBI" id="CHEBI:30616"/>
    </ligand>
</feature>
<dbReference type="SUPFAM" id="SSF56784">
    <property type="entry name" value="HAD-like"/>
    <property type="match status" value="1"/>
</dbReference>
<dbReference type="InterPro" id="IPR023214">
    <property type="entry name" value="HAD_sf"/>
</dbReference>
<comment type="catalytic activity">
    <reaction evidence="13 18">
        <text>ATP + H2O + phospholipidSide 1 = ADP + phosphate + phospholipidSide 2.</text>
        <dbReference type="EC" id="7.6.2.1"/>
    </reaction>
</comment>
<keyword evidence="6 17" id="KW-0479">Metal-binding</keyword>
<dbReference type="GO" id="GO:0000287">
    <property type="term" value="F:magnesium ion binding"/>
    <property type="evidence" value="ECO:0007669"/>
    <property type="project" value="UniProtKB-UniRule"/>
</dbReference>
<dbReference type="PANTHER" id="PTHR24092:SF180">
    <property type="entry name" value="PHOSPHOLIPID-TRANSPORTING ATPASE DNF1-RELATED"/>
    <property type="match status" value="1"/>
</dbReference>
<dbReference type="FunFam" id="3.40.50.1000:FF:000014">
    <property type="entry name" value="Phospholipid-transporting ATPase"/>
    <property type="match status" value="1"/>
</dbReference>
<dbReference type="InterPro" id="IPR018303">
    <property type="entry name" value="ATPase_P-typ_P_site"/>
</dbReference>
<feature type="region of interest" description="Disordered" evidence="19">
    <location>
        <begin position="1556"/>
        <end position="1577"/>
    </location>
</feature>
<evidence type="ECO:0000256" key="5">
    <source>
        <dbReference type="ARBA" id="ARBA00022692"/>
    </source>
</evidence>
<dbReference type="GO" id="GO:0012505">
    <property type="term" value="C:endomembrane system"/>
    <property type="evidence" value="ECO:0007669"/>
    <property type="project" value="UniProtKB-SubCell"/>
</dbReference>
<name>A0A0D7BJE3_9AGAR</name>
<evidence type="ECO:0000256" key="7">
    <source>
        <dbReference type="ARBA" id="ARBA00022741"/>
    </source>
</evidence>
<dbReference type="GO" id="GO:0005886">
    <property type="term" value="C:plasma membrane"/>
    <property type="evidence" value="ECO:0007669"/>
    <property type="project" value="TreeGrafter"/>
</dbReference>
<dbReference type="STRING" id="1314674.A0A0D7BJE3"/>
<feature type="transmembrane region" description="Helical" evidence="18">
    <location>
        <begin position="1289"/>
        <end position="1309"/>
    </location>
</feature>
<evidence type="ECO:0000256" key="1">
    <source>
        <dbReference type="ARBA" id="ARBA00004127"/>
    </source>
</evidence>
<evidence type="ECO:0000256" key="19">
    <source>
        <dbReference type="SAM" id="MobiDB-lite"/>
    </source>
</evidence>
<proteinExistence type="inferred from homology"/>